<dbReference type="Pfam" id="PF18915">
    <property type="entry name" value="DUF5667"/>
    <property type="match status" value="1"/>
</dbReference>
<feature type="compositionally biased region" description="Low complexity" evidence="1">
    <location>
        <begin position="388"/>
        <end position="401"/>
    </location>
</feature>
<organism evidence="3 4">
    <name type="scientific">Streptomyces hazeniae</name>
    <dbReference type="NCBI Taxonomy" id="3075538"/>
    <lineage>
        <taxon>Bacteria</taxon>
        <taxon>Bacillati</taxon>
        <taxon>Actinomycetota</taxon>
        <taxon>Actinomycetes</taxon>
        <taxon>Kitasatosporales</taxon>
        <taxon>Streptomycetaceae</taxon>
        <taxon>Streptomyces</taxon>
    </lineage>
</organism>
<evidence type="ECO:0000313" key="3">
    <source>
        <dbReference type="EMBL" id="MDT0380734.1"/>
    </source>
</evidence>
<gene>
    <name evidence="3" type="ORF">RM572_18435</name>
</gene>
<evidence type="ECO:0000256" key="1">
    <source>
        <dbReference type="SAM" id="MobiDB-lite"/>
    </source>
</evidence>
<dbReference type="InterPro" id="IPR043725">
    <property type="entry name" value="DUF5667"/>
</dbReference>
<name>A0ABU2NVI2_9ACTN</name>
<comment type="caution">
    <text evidence="3">The sequence shown here is derived from an EMBL/GenBank/DDBJ whole genome shotgun (WGS) entry which is preliminary data.</text>
</comment>
<sequence>MIGSVSASRRAHAFAEAVDEHDRGIGEVAADGDHEQAQLLALADGLGSLPRPEMDPEVKTVQRAQLVAAMEAAVAEGTLGAGDGLVPRQRGAQRGKGAHRATGSGPFGLFRPTSRLGKGLAAGGLSVGVAASALGGVAAASTDALPGDTLYGLKRGMEDLRLDLADDDADRGLLYLDHASTRMREARRLVEQDRTGNLDHEALADIRRALSGVSHDAGEGHRLLSAAYERDGGIGVMQSLSTFTQDHRVRWAELRGRLPVQLSDVEEEVTEVFTAIEHEVEPLRALFPDPPAESGPAQRSAPGGERQGADRSGSPSAESSQGERRDRDSGGDRPRPSGSSSQQDDGLLDDGLLDEPSSGPSKDSSRPGSGRDGAERPGPDFTLPPLVPDVLPGLGVDARDD</sequence>
<evidence type="ECO:0000313" key="4">
    <source>
        <dbReference type="Proteomes" id="UP001183414"/>
    </source>
</evidence>
<feature type="compositionally biased region" description="Low complexity" evidence="1">
    <location>
        <begin position="336"/>
        <end position="345"/>
    </location>
</feature>
<feature type="domain" description="DUF5667" evidence="2">
    <location>
        <begin position="144"/>
        <end position="259"/>
    </location>
</feature>
<evidence type="ECO:0000259" key="2">
    <source>
        <dbReference type="Pfam" id="PF18915"/>
    </source>
</evidence>
<protein>
    <submittedName>
        <fullName evidence="3">DUF5667 domain-containing protein</fullName>
    </submittedName>
</protein>
<dbReference type="EMBL" id="JAVREQ010000016">
    <property type="protein sequence ID" value="MDT0380734.1"/>
    <property type="molecule type" value="Genomic_DNA"/>
</dbReference>
<feature type="region of interest" description="Disordered" evidence="1">
    <location>
        <begin position="286"/>
        <end position="401"/>
    </location>
</feature>
<dbReference type="Proteomes" id="UP001183414">
    <property type="component" value="Unassembled WGS sequence"/>
</dbReference>
<keyword evidence="4" id="KW-1185">Reference proteome</keyword>
<reference evidence="4" key="1">
    <citation type="submission" date="2023-07" db="EMBL/GenBank/DDBJ databases">
        <title>30 novel species of actinomycetes from the DSMZ collection.</title>
        <authorList>
            <person name="Nouioui I."/>
        </authorList>
    </citation>
    <scope>NUCLEOTIDE SEQUENCE [LARGE SCALE GENOMIC DNA]</scope>
    <source>
        <strain evidence="4">DSM 42041</strain>
    </source>
</reference>
<feature type="compositionally biased region" description="Basic and acidic residues" evidence="1">
    <location>
        <begin position="321"/>
        <end position="335"/>
    </location>
</feature>
<proteinExistence type="predicted"/>
<dbReference type="RefSeq" id="WP_311674448.1">
    <property type="nucleotide sequence ID" value="NZ_JAVREQ010000016.1"/>
</dbReference>
<accession>A0ABU2NVI2</accession>
<feature type="region of interest" description="Disordered" evidence="1">
    <location>
        <begin position="84"/>
        <end position="108"/>
    </location>
</feature>